<dbReference type="AlphaFoldDB" id="A0A2M6YTC9"/>
<accession>A0A2M6YTC9</accession>
<proteinExistence type="predicted"/>
<evidence type="ECO:0000313" key="3">
    <source>
        <dbReference type="Proteomes" id="UP000230184"/>
    </source>
</evidence>
<reference evidence="3" key="1">
    <citation type="submission" date="2017-09" db="EMBL/GenBank/DDBJ databases">
        <title>Depth-based differentiation of microbial function through sediment-hosted aquifers and enrichment of novel symbionts in the deep terrestrial subsurface.</title>
        <authorList>
            <person name="Probst A.J."/>
            <person name="Ladd B."/>
            <person name="Jarett J.K."/>
            <person name="Geller-Mcgrath D.E."/>
            <person name="Sieber C.M.K."/>
            <person name="Emerson J.B."/>
            <person name="Anantharaman K."/>
            <person name="Thomas B.C."/>
            <person name="Malmstrom R."/>
            <person name="Stieglmeier M."/>
            <person name="Klingl A."/>
            <person name="Woyke T."/>
            <person name="Ryan C.M."/>
            <person name="Banfield J.F."/>
        </authorList>
    </citation>
    <scope>NUCLEOTIDE SEQUENCE [LARGE SCALE GENOMIC DNA]</scope>
</reference>
<dbReference type="InterPro" id="IPR041049">
    <property type="entry name" value="DUF5615"/>
</dbReference>
<comment type="caution">
    <text evidence="2">The sequence shown here is derived from an EMBL/GenBank/DDBJ whole genome shotgun (WGS) entry which is preliminary data.</text>
</comment>
<name>A0A2M6YTC9_9BACT</name>
<sequence length="115" mass="13777">MKFLVDENIPHSLIAFFIEKNYEILDVKNSKYHQANDEELSDLSVKENYIIITFDKDFLGIKKKQKQLRCIILNLSTLDVDYLKSYLEILFKKHKNILEKNNFLIFCKRDELVVF</sequence>
<organism evidence="2 3">
    <name type="scientific">Candidatus Roizmanbacteria bacterium CG07_land_8_20_14_0_80_34_15</name>
    <dbReference type="NCBI Taxonomy" id="1974849"/>
    <lineage>
        <taxon>Bacteria</taxon>
        <taxon>Candidatus Roizmaniibacteriota</taxon>
    </lineage>
</organism>
<dbReference type="Pfam" id="PF18480">
    <property type="entry name" value="DUF5615"/>
    <property type="match status" value="1"/>
</dbReference>
<dbReference type="Proteomes" id="UP000230184">
    <property type="component" value="Unassembled WGS sequence"/>
</dbReference>
<gene>
    <name evidence="2" type="ORF">COT02_04265</name>
</gene>
<dbReference type="EMBL" id="PEWY01000123">
    <property type="protein sequence ID" value="PIU36778.1"/>
    <property type="molecule type" value="Genomic_DNA"/>
</dbReference>
<evidence type="ECO:0000259" key="1">
    <source>
        <dbReference type="Pfam" id="PF18480"/>
    </source>
</evidence>
<protein>
    <recommendedName>
        <fullName evidence="1">DUF5615 domain-containing protein</fullName>
    </recommendedName>
</protein>
<feature type="domain" description="DUF5615" evidence="1">
    <location>
        <begin position="1"/>
        <end position="105"/>
    </location>
</feature>
<evidence type="ECO:0000313" key="2">
    <source>
        <dbReference type="EMBL" id="PIU36778.1"/>
    </source>
</evidence>